<dbReference type="AlphaFoldDB" id="A0AB33JYD4"/>
<dbReference type="InterPro" id="IPR046335">
    <property type="entry name" value="LacI/GalR-like_sensor"/>
</dbReference>
<evidence type="ECO:0000256" key="1">
    <source>
        <dbReference type="ARBA" id="ARBA00023015"/>
    </source>
</evidence>
<dbReference type="InterPro" id="IPR000843">
    <property type="entry name" value="HTH_LacI"/>
</dbReference>
<dbReference type="InterPro" id="IPR010982">
    <property type="entry name" value="Lambda_DNA-bd_dom_sf"/>
</dbReference>
<organism evidence="5">
    <name type="scientific">Kitasatospora sp. CMC57</name>
    <dbReference type="NCBI Taxonomy" id="3231513"/>
    <lineage>
        <taxon>Bacteria</taxon>
        <taxon>Bacillati</taxon>
        <taxon>Actinomycetota</taxon>
        <taxon>Actinomycetes</taxon>
        <taxon>Kitasatosporales</taxon>
        <taxon>Streptomycetaceae</taxon>
        <taxon>Kitasatospora</taxon>
    </lineage>
</organism>
<reference evidence="5" key="1">
    <citation type="submission" date="2024-07" db="EMBL/GenBank/DDBJ databases">
        <title>Complete genome sequences of cellulolytic bacteria, Kitasatospora sp. CMC57 and Streptomyces sp. CMC78, isolated from Japanese agricultural soil.</title>
        <authorList>
            <person name="Hashimoto T."/>
            <person name="Ito M."/>
            <person name="Iwamoto M."/>
            <person name="Fukahori D."/>
            <person name="Shoda T."/>
            <person name="Sakoda M."/>
            <person name="Morohoshi T."/>
            <person name="Mitsuboshi M."/>
            <person name="Nishizawa T."/>
        </authorList>
    </citation>
    <scope>NUCLEOTIDE SEQUENCE</scope>
    <source>
        <strain evidence="5">CMC57</strain>
    </source>
</reference>
<dbReference type="CDD" id="cd01392">
    <property type="entry name" value="HTH_LacI"/>
    <property type="match status" value="1"/>
</dbReference>
<dbReference type="Gene3D" id="1.10.260.40">
    <property type="entry name" value="lambda repressor-like DNA-binding domains"/>
    <property type="match status" value="1"/>
</dbReference>
<dbReference type="SMART" id="SM00354">
    <property type="entry name" value="HTH_LACI"/>
    <property type="match status" value="1"/>
</dbReference>
<dbReference type="GO" id="GO:0003700">
    <property type="term" value="F:DNA-binding transcription factor activity"/>
    <property type="evidence" value="ECO:0007669"/>
    <property type="project" value="TreeGrafter"/>
</dbReference>
<name>A0AB33JYD4_9ACTN</name>
<dbReference type="CDD" id="cd06267">
    <property type="entry name" value="PBP1_LacI_sugar_binding-like"/>
    <property type="match status" value="1"/>
</dbReference>
<evidence type="ECO:0000259" key="4">
    <source>
        <dbReference type="PROSITE" id="PS50932"/>
    </source>
</evidence>
<dbReference type="Pfam" id="PF00356">
    <property type="entry name" value="LacI"/>
    <property type="match status" value="1"/>
</dbReference>
<dbReference type="PROSITE" id="PS00356">
    <property type="entry name" value="HTH_LACI_1"/>
    <property type="match status" value="1"/>
</dbReference>
<dbReference type="InterPro" id="IPR028082">
    <property type="entry name" value="Peripla_BP_I"/>
</dbReference>
<evidence type="ECO:0000256" key="3">
    <source>
        <dbReference type="ARBA" id="ARBA00023163"/>
    </source>
</evidence>
<protein>
    <submittedName>
        <fullName evidence="5">LacI family DNA-binding transcriptional regulator</fullName>
    </submittedName>
</protein>
<evidence type="ECO:0000256" key="2">
    <source>
        <dbReference type="ARBA" id="ARBA00023125"/>
    </source>
</evidence>
<dbReference type="GO" id="GO:0000976">
    <property type="term" value="F:transcription cis-regulatory region binding"/>
    <property type="evidence" value="ECO:0007669"/>
    <property type="project" value="TreeGrafter"/>
</dbReference>
<evidence type="ECO:0000313" key="5">
    <source>
        <dbReference type="EMBL" id="BFP44335.1"/>
    </source>
</evidence>
<dbReference type="PANTHER" id="PTHR30146">
    <property type="entry name" value="LACI-RELATED TRANSCRIPTIONAL REPRESSOR"/>
    <property type="match status" value="1"/>
</dbReference>
<dbReference type="PANTHER" id="PTHR30146:SF153">
    <property type="entry name" value="LACTOSE OPERON REPRESSOR"/>
    <property type="match status" value="1"/>
</dbReference>
<keyword evidence="2 5" id="KW-0238">DNA-binding</keyword>
<dbReference type="EMBL" id="AP035881">
    <property type="protein sequence ID" value="BFP44335.1"/>
    <property type="molecule type" value="Genomic_DNA"/>
</dbReference>
<dbReference type="SUPFAM" id="SSF47413">
    <property type="entry name" value="lambda repressor-like DNA-binding domains"/>
    <property type="match status" value="1"/>
</dbReference>
<keyword evidence="1" id="KW-0805">Transcription regulation</keyword>
<keyword evidence="3" id="KW-0804">Transcription</keyword>
<gene>
    <name evidence="5" type="ORF">KCMC57_07030</name>
</gene>
<feature type="domain" description="HTH lacI-type" evidence="4">
    <location>
        <begin position="3"/>
        <end position="58"/>
    </location>
</feature>
<dbReference type="Pfam" id="PF13377">
    <property type="entry name" value="Peripla_BP_3"/>
    <property type="match status" value="1"/>
</dbReference>
<dbReference type="Gene3D" id="3.40.50.2300">
    <property type="match status" value="2"/>
</dbReference>
<proteinExistence type="predicted"/>
<dbReference type="SUPFAM" id="SSF53822">
    <property type="entry name" value="Periplasmic binding protein-like I"/>
    <property type="match status" value="1"/>
</dbReference>
<accession>A0AB33JYD4</accession>
<sequence length="336" mass="34279">MGVTLGDVAREAGVSLATASRALNGSARTVRPDLAERVRACAAALGYLPNAPAQALARSATATVGVLLHDVADPYFAALARGACDAAVAAGLLPLVVNTDGDPATELRGVRLLHAQRVRAIILAGSGYTDPAAAARLDAALAEYRATGGSVAAVTDHGPGYHTVRPANRSGAAELTRALLALGHREFAVITGPARLRVPGERLAGVRDALAEAGVRLTELAVVSAEFSREGGRRAMAALLDGPRPTSVLALSDVCAVGALAELRARGLRVPDQVSVAGFDDIPLAEDLSRPLSTVRLPLARMGAEAVRLALGPAEPCTVELPVEVVLRGTTGAPPP</sequence>
<dbReference type="PROSITE" id="PS50932">
    <property type="entry name" value="HTH_LACI_2"/>
    <property type="match status" value="1"/>
</dbReference>
<dbReference type="RefSeq" id="WP_407986937.1">
    <property type="nucleotide sequence ID" value="NZ_AP035881.2"/>
</dbReference>